<proteinExistence type="inferred from homology"/>
<name>A0A1M5EUV1_9FLAO</name>
<dbReference type="EMBL" id="FQVQ01000022">
    <property type="protein sequence ID" value="SHF82977.1"/>
    <property type="molecule type" value="Genomic_DNA"/>
</dbReference>
<evidence type="ECO:0000256" key="6">
    <source>
        <dbReference type="ARBA" id="ARBA00039970"/>
    </source>
</evidence>
<comment type="subcellular location">
    <subcellularLocation>
        <location evidence="1">Cytoplasm</location>
    </subcellularLocation>
</comment>
<organism evidence="8 9">
    <name type="scientific">Flavobacterium fontis</name>
    <dbReference type="NCBI Taxonomy" id="1124188"/>
    <lineage>
        <taxon>Bacteria</taxon>
        <taxon>Pseudomonadati</taxon>
        <taxon>Bacteroidota</taxon>
        <taxon>Flavobacteriia</taxon>
        <taxon>Flavobacteriales</taxon>
        <taxon>Flavobacteriaceae</taxon>
        <taxon>Flavobacterium</taxon>
    </lineage>
</organism>
<evidence type="ECO:0000256" key="5">
    <source>
        <dbReference type="ARBA" id="ARBA00022840"/>
    </source>
</evidence>
<evidence type="ECO:0000313" key="8">
    <source>
        <dbReference type="EMBL" id="SHF82977.1"/>
    </source>
</evidence>
<evidence type="ECO:0000256" key="2">
    <source>
        <dbReference type="ARBA" id="ARBA00010393"/>
    </source>
</evidence>
<protein>
    <recommendedName>
        <fullName evidence="6">PhoH-like protein</fullName>
    </recommendedName>
</protein>
<dbReference type="PANTHER" id="PTHR30473">
    <property type="entry name" value="PROTEIN PHOH"/>
    <property type="match status" value="1"/>
</dbReference>
<accession>A0A1M5EUV1</accession>
<feature type="domain" description="PhoH-like protein" evidence="7">
    <location>
        <begin position="125"/>
        <end position="328"/>
    </location>
</feature>
<dbReference type="STRING" id="1124188.SAMN05444377_12218"/>
<reference evidence="8 9" key="1">
    <citation type="submission" date="2016-11" db="EMBL/GenBank/DDBJ databases">
        <authorList>
            <person name="Jaros S."/>
            <person name="Januszkiewicz K."/>
            <person name="Wedrychowicz H."/>
        </authorList>
    </citation>
    <scope>NUCLEOTIDE SEQUENCE [LARGE SCALE GENOMIC DNA]</scope>
    <source>
        <strain evidence="8 9">DSM 25660</strain>
    </source>
</reference>
<evidence type="ECO:0000313" key="9">
    <source>
        <dbReference type="Proteomes" id="UP000184147"/>
    </source>
</evidence>
<sequence>MHAKLSNSQEFLTLKPRHLNERIIELHDIAPKEFWGAQDAHLETIKKYYPKLKIVARGTTLKAFGEKEELDEFETRFNRLMLHFTRYNNIDTNVIDRVIQSNTFEEQRMPDHDKILVHGLGGKLIKAITPNQQKLVESVLKNDMVFAVGPAGTGKTYTGVALAVKALKEKQVKRIILTRPAVEAGENLGFLPGDMKEKLDPYMQPLYDALRDMIPPQTLEDYLLKGIIQIAPLAFMRGRTLDNAFVILDEAQNTTHSQMKMFLTRMGKNAKFIITGDPGQVDLPRRTISGLKEALLILKDVEGVGILYLDDKDIVRHRLVKKIIDAYKRIENQD</sequence>
<dbReference type="Gene3D" id="3.40.50.300">
    <property type="entry name" value="P-loop containing nucleotide triphosphate hydrolases"/>
    <property type="match status" value="1"/>
</dbReference>
<dbReference type="Pfam" id="PF02562">
    <property type="entry name" value="PhoH"/>
    <property type="match status" value="1"/>
</dbReference>
<evidence type="ECO:0000256" key="3">
    <source>
        <dbReference type="ARBA" id="ARBA00022490"/>
    </source>
</evidence>
<comment type="similarity">
    <text evidence="2">Belongs to the PhoH family.</text>
</comment>
<dbReference type="AlphaFoldDB" id="A0A1M5EUV1"/>
<keyword evidence="4" id="KW-0547">Nucleotide-binding</keyword>
<keyword evidence="5" id="KW-0067">ATP-binding</keyword>
<gene>
    <name evidence="8" type="ORF">SAMN05444377_12218</name>
</gene>
<dbReference type="GO" id="GO:0005524">
    <property type="term" value="F:ATP binding"/>
    <property type="evidence" value="ECO:0007669"/>
    <property type="project" value="UniProtKB-KW"/>
</dbReference>
<evidence type="ECO:0000256" key="1">
    <source>
        <dbReference type="ARBA" id="ARBA00004496"/>
    </source>
</evidence>
<evidence type="ECO:0000256" key="4">
    <source>
        <dbReference type="ARBA" id="ARBA00022741"/>
    </source>
</evidence>
<dbReference type="InterPro" id="IPR051451">
    <property type="entry name" value="PhoH2-like"/>
</dbReference>
<dbReference type="Proteomes" id="UP000184147">
    <property type="component" value="Unassembled WGS sequence"/>
</dbReference>
<keyword evidence="3" id="KW-0963">Cytoplasm</keyword>
<dbReference type="FunFam" id="3.40.50.300:FF:000013">
    <property type="entry name" value="PhoH family ATPase"/>
    <property type="match status" value="1"/>
</dbReference>
<dbReference type="InterPro" id="IPR027417">
    <property type="entry name" value="P-loop_NTPase"/>
</dbReference>
<dbReference type="InterPro" id="IPR003714">
    <property type="entry name" value="PhoH"/>
</dbReference>
<dbReference type="PANTHER" id="PTHR30473:SF1">
    <property type="entry name" value="PHOH-LIKE PROTEIN"/>
    <property type="match status" value="1"/>
</dbReference>
<keyword evidence="9" id="KW-1185">Reference proteome</keyword>
<evidence type="ECO:0000259" key="7">
    <source>
        <dbReference type="Pfam" id="PF02562"/>
    </source>
</evidence>
<dbReference type="GO" id="GO:0005829">
    <property type="term" value="C:cytosol"/>
    <property type="evidence" value="ECO:0007669"/>
    <property type="project" value="TreeGrafter"/>
</dbReference>
<dbReference type="SUPFAM" id="SSF52540">
    <property type="entry name" value="P-loop containing nucleoside triphosphate hydrolases"/>
    <property type="match status" value="1"/>
</dbReference>